<dbReference type="Pfam" id="PF02525">
    <property type="entry name" value="Flavodoxin_2"/>
    <property type="match status" value="1"/>
</dbReference>
<dbReference type="RefSeq" id="WP_124959505.1">
    <property type="nucleotide sequence ID" value="NZ_RQXU01000008.1"/>
</dbReference>
<name>A0A3P3EMR0_9BURK</name>
<evidence type="ECO:0000256" key="1">
    <source>
        <dbReference type="ARBA" id="ARBA00006252"/>
    </source>
</evidence>
<dbReference type="InterPro" id="IPR003680">
    <property type="entry name" value="Flavodoxin_fold"/>
</dbReference>
<dbReference type="EMBL" id="RQXU01000008">
    <property type="protein sequence ID" value="RRH87699.1"/>
    <property type="molecule type" value="Genomic_DNA"/>
</dbReference>
<comment type="similarity">
    <text evidence="1">Belongs to the NAD(P)H dehydrogenase (quinone) family.</text>
</comment>
<dbReference type="SUPFAM" id="SSF52218">
    <property type="entry name" value="Flavoproteins"/>
    <property type="match status" value="1"/>
</dbReference>
<comment type="caution">
    <text evidence="4">The sequence shown here is derived from an EMBL/GenBank/DDBJ whole genome shotgun (WGS) entry which is preliminary data.</text>
</comment>
<reference evidence="4 5" key="1">
    <citation type="submission" date="2018-11" db="EMBL/GenBank/DDBJ databases">
        <title>The genome of Variovorax sp T529.</title>
        <authorList>
            <person name="Gao J."/>
        </authorList>
    </citation>
    <scope>NUCLEOTIDE SEQUENCE [LARGE SCALE GENOMIC DNA]</scope>
    <source>
        <strain evidence="4 5">T529</strain>
    </source>
</reference>
<dbReference type="InterPro" id="IPR051545">
    <property type="entry name" value="NAD(P)H_dehydrogenase_qn"/>
</dbReference>
<dbReference type="InterPro" id="IPR029039">
    <property type="entry name" value="Flavoprotein-like_sf"/>
</dbReference>
<protein>
    <submittedName>
        <fullName evidence="4">Flavodoxin family protein</fullName>
    </submittedName>
</protein>
<dbReference type="GO" id="GO:0005829">
    <property type="term" value="C:cytosol"/>
    <property type="evidence" value="ECO:0007669"/>
    <property type="project" value="TreeGrafter"/>
</dbReference>
<evidence type="ECO:0000259" key="3">
    <source>
        <dbReference type="Pfam" id="PF02525"/>
    </source>
</evidence>
<accession>A0A3P3EMR0</accession>
<proteinExistence type="inferred from homology"/>
<dbReference type="PANTHER" id="PTHR10204:SF34">
    <property type="entry name" value="NAD(P)H DEHYDROGENASE [QUINONE] 1 ISOFORM 1"/>
    <property type="match status" value="1"/>
</dbReference>
<dbReference type="Proteomes" id="UP000271590">
    <property type="component" value="Unassembled WGS sequence"/>
</dbReference>
<evidence type="ECO:0000313" key="4">
    <source>
        <dbReference type="EMBL" id="RRH87699.1"/>
    </source>
</evidence>
<evidence type="ECO:0000313" key="5">
    <source>
        <dbReference type="Proteomes" id="UP000271590"/>
    </source>
</evidence>
<feature type="domain" description="Flavodoxin-like fold" evidence="3">
    <location>
        <begin position="1"/>
        <end position="206"/>
    </location>
</feature>
<evidence type="ECO:0000256" key="2">
    <source>
        <dbReference type="ARBA" id="ARBA00023002"/>
    </source>
</evidence>
<dbReference type="PANTHER" id="PTHR10204">
    <property type="entry name" value="NAD P H OXIDOREDUCTASE-RELATED"/>
    <property type="match status" value="1"/>
</dbReference>
<sequence>MKILLVHAHPEARSLNGSLKQFMLERLAKAGHEVQVSDLYAMQWKATLAADDFTHLAPGAPFDPVTDSLRAFEAGNQREEVAAEQAKLLWADTVIFQFPLWWYTMPAILKGWVDRVYAYGFAYGMGEHSDTHWGDRFGQGVMAGKRAMLVVTTGGWASHYSARGINGPMDDLLFPIHHGILYYPGFEVLPPFVVYRTGKVDAAAYARITDDLGRRLDTLATTEPIPFRPQNAGDYEIPALTLRDDIAPGETGFAVHAAPAGRNAR</sequence>
<gene>
    <name evidence="4" type="ORF">EH244_16770</name>
</gene>
<dbReference type="AlphaFoldDB" id="A0A3P3EMR0"/>
<organism evidence="4 5">
    <name type="scientific">Variovorax beijingensis</name>
    <dbReference type="NCBI Taxonomy" id="2496117"/>
    <lineage>
        <taxon>Bacteria</taxon>
        <taxon>Pseudomonadati</taxon>
        <taxon>Pseudomonadota</taxon>
        <taxon>Betaproteobacteria</taxon>
        <taxon>Burkholderiales</taxon>
        <taxon>Comamonadaceae</taxon>
        <taxon>Variovorax</taxon>
    </lineage>
</organism>
<keyword evidence="2" id="KW-0560">Oxidoreductase</keyword>
<dbReference type="GO" id="GO:0003955">
    <property type="term" value="F:NAD(P)H dehydrogenase (quinone) activity"/>
    <property type="evidence" value="ECO:0007669"/>
    <property type="project" value="TreeGrafter"/>
</dbReference>
<dbReference type="Gene3D" id="3.40.50.360">
    <property type="match status" value="1"/>
</dbReference>